<dbReference type="Pfam" id="PF13639">
    <property type="entry name" value="zf-RING_2"/>
    <property type="match status" value="1"/>
</dbReference>
<reference evidence="12" key="1">
    <citation type="submission" date="2022-10" db="EMBL/GenBank/DDBJ databases">
        <title>Culturing micro-colonial fungi from biological soil crusts in the Mojave desert and describing Neophaeococcomyces mojavensis, and introducing the new genera and species Taxawa tesnikishii.</title>
        <authorList>
            <person name="Kurbessoian T."/>
            <person name="Stajich J.E."/>
        </authorList>
    </citation>
    <scope>NUCLEOTIDE SEQUENCE</scope>
    <source>
        <strain evidence="12">TK_1</strain>
    </source>
</reference>
<name>A0ABQ9NJQ2_9PEZI</name>
<evidence type="ECO:0000313" key="13">
    <source>
        <dbReference type="Proteomes" id="UP001172684"/>
    </source>
</evidence>
<dbReference type="InterPro" id="IPR001841">
    <property type="entry name" value="Znf_RING"/>
</dbReference>
<dbReference type="Proteomes" id="UP001172684">
    <property type="component" value="Unassembled WGS sequence"/>
</dbReference>
<feature type="compositionally biased region" description="Pro residues" evidence="9">
    <location>
        <begin position="900"/>
        <end position="909"/>
    </location>
</feature>
<sequence length="958" mass="106887">MNHQPEVVLPPEHIKWLVDQPDHILSIQKVLIEAVQFNYTSPRSWKFKRPFHIKSLNRMRLDLLTPDVVEEIALSIDRIFGTDTKEWAEVGLSIPMWETITRVTTRVFVGVDLAHNHTYIHYSASFAMSLGQQSGMITMLIPDLLKPIFGPLLALPCRYYDWRCSQYLVPLIQSHLAAAEKTTSGHETRKADMLQLMARCAVKSSDALDRDLRSLCSRLLALNFVGIHTSSITAMNAVLNIWSAPPHVAVALREEAATVLREHDGVWTKVAVGKLVLLDSTLRESMRISAFKGRGVERLVIKKGGVILPDGTYLPKGTKIGMPVSEIHRDAAFYDDPREFVFDRFVRKAKLGLVNTTDAFLGFGHGRHACPGRFFSAHELKLMFAYILLNYDIRHLDERPKNTTMSDFSLAPDIDLLLGVDRNGASSIDIATLIISDPENPNSNRARLDELPADVSFRYPTISEISIRTLSTNDSPMGANIYGLLYVPDIPSESCRNASARYVPENVTRRANLPGYNRYFLTALVPWFSPECMLEYLRAADQDDVASMITYLADENMNSTMQPPPMRDSRWDLGDGGQWKGASRYPVFAIPGSIGYTLMQQTAAYSGNLSSVPHGDELIRTYPRADHARLYAEVRTSGNRATLPTLWVFLLVVLGLLLVVIGFSSLVMHFLQRRRRSILRRRIIAGEVDIEALGMKRMTVPQEVLDKMPVYTYSGPSVVEPQRSDSAAKELDNPAPNTTTPPTPTNTTVFTQPTCPICLDDFDHTTQVRELPCRHIFHPDCVDSFLLTLSSLCPMCKKSVLPPGYCPATVTNAMVRRERMMGRRRAAANAAPFSGTNPTSALFGRRQSQGTVRRVSIQPRTLNFFAGNTGGRRISSAPEPGGIEMRPQPSQPPASASEGVPPPEPPPPLNTQRRRDWARQRAAALVGPRATAENDTDAGERTRPRWKKAISRIFPGIV</sequence>
<dbReference type="PROSITE" id="PS00086">
    <property type="entry name" value="CYTOCHROME_P450"/>
    <property type="match status" value="1"/>
</dbReference>
<keyword evidence="8" id="KW-0863">Zinc-finger</keyword>
<comment type="cofactor">
    <cofactor evidence="1">
        <name>heme</name>
        <dbReference type="ChEBI" id="CHEBI:30413"/>
    </cofactor>
</comment>
<evidence type="ECO:0000256" key="6">
    <source>
        <dbReference type="ARBA" id="ARBA00023004"/>
    </source>
</evidence>
<dbReference type="PRINTS" id="PR00465">
    <property type="entry name" value="EP450IV"/>
</dbReference>
<feature type="compositionally biased region" description="Polar residues" evidence="9">
    <location>
        <begin position="834"/>
        <end position="851"/>
    </location>
</feature>
<keyword evidence="3" id="KW-0349">Heme</keyword>
<dbReference type="Pfam" id="PF00067">
    <property type="entry name" value="p450"/>
    <property type="match status" value="1"/>
</dbReference>
<evidence type="ECO:0000256" key="3">
    <source>
        <dbReference type="ARBA" id="ARBA00022617"/>
    </source>
</evidence>
<evidence type="ECO:0000256" key="5">
    <source>
        <dbReference type="ARBA" id="ARBA00023002"/>
    </source>
</evidence>
<feature type="compositionally biased region" description="Basic and acidic residues" evidence="9">
    <location>
        <begin position="722"/>
        <end position="732"/>
    </location>
</feature>
<feature type="region of interest" description="Disordered" evidence="9">
    <location>
        <begin position="826"/>
        <end position="947"/>
    </location>
</feature>
<dbReference type="PANTHER" id="PTHR46206:SF1">
    <property type="entry name" value="P450, PUTATIVE (EUROFUNG)-RELATED"/>
    <property type="match status" value="1"/>
</dbReference>
<feature type="region of interest" description="Disordered" evidence="9">
    <location>
        <begin position="717"/>
        <end position="747"/>
    </location>
</feature>
<keyword evidence="10" id="KW-1133">Transmembrane helix</keyword>
<accession>A0ABQ9NJQ2</accession>
<dbReference type="Gene3D" id="1.10.630.10">
    <property type="entry name" value="Cytochrome P450"/>
    <property type="match status" value="1"/>
</dbReference>
<dbReference type="SMART" id="SM00184">
    <property type="entry name" value="RING"/>
    <property type="match status" value="1"/>
</dbReference>
<evidence type="ECO:0000256" key="7">
    <source>
        <dbReference type="ARBA" id="ARBA00023033"/>
    </source>
</evidence>
<evidence type="ECO:0000256" key="8">
    <source>
        <dbReference type="PROSITE-ProRule" id="PRU00175"/>
    </source>
</evidence>
<dbReference type="InterPro" id="IPR017972">
    <property type="entry name" value="Cyt_P450_CS"/>
</dbReference>
<dbReference type="SUPFAM" id="SSF48264">
    <property type="entry name" value="Cytochrome P450"/>
    <property type="match status" value="1"/>
</dbReference>
<keyword evidence="10" id="KW-0812">Transmembrane</keyword>
<keyword evidence="13" id="KW-1185">Reference proteome</keyword>
<comment type="caution">
    <text evidence="12">The sequence shown here is derived from an EMBL/GenBank/DDBJ whole genome shotgun (WGS) entry which is preliminary data.</text>
</comment>
<organism evidence="12 13">
    <name type="scientific">Coniosporium apollinis</name>
    <dbReference type="NCBI Taxonomy" id="61459"/>
    <lineage>
        <taxon>Eukaryota</taxon>
        <taxon>Fungi</taxon>
        <taxon>Dikarya</taxon>
        <taxon>Ascomycota</taxon>
        <taxon>Pezizomycotina</taxon>
        <taxon>Dothideomycetes</taxon>
        <taxon>Dothideomycetes incertae sedis</taxon>
        <taxon>Coniosporium</taxon>
    </lineage>
</organism>
<dbReference type="PROSITE" id="PS50089">
    <property type="entry name" value="ZF_RING_2"/>
    <property type="match status" value="1"/>
</dbReference>
<dbReference type="InterPro" id="IPR002403">
    <property type="entry name" value="Cyt_P450_E_grp-IV"/>
</dbReference>
<keyword evidence="10" id="KW-0472">Membrane</keyword>
<keyword evidence="8" id="KW-0862">Zinc</keyword>
<evidence type="ECO:0000313" key="12">
    <source>
        <dbReference type="EMBL" id="KAJ9658208.1"/>
    </source>
</evidence>
<dbReference type="Gene3D" id="3.30.40.10">
    <property type="entry name" value="Zinc/RING finger domain, C3HC4 (zinc finger)"/>
    <property type="match status" value="1"/>
</dbReference>
<dbReference type="InterPro" id="IPR013083">
    <property type="entry name" value="Znf_RING/FYVE/PHD"/>
</dbReference>
<protein>
    <recommendedName>
        <fullName evidence="11">RING-type domain-containing protein</fullName>
    </recommendedName>
</protein>
<dbReference type="CDD" id="cd16454">
    <property type="entry name" value="RING-H2_PA-TM-RING"/>
    <property type="match status" value="1"/>
</dbReference>
<dbReference type="PANTHER" id="PTHR46206">
    <property type="entry name" value="CYTOCHROME P450"/>
    <property type="match status" value="1"/>
</dbReference>
<evidence type="ECO:0000256" key="1">
    <source>
        <dbReference type="ARBA" id="ARBA00001971"/>
    </source>
</evidence>
<gene>
    <name evidence="12" type="ORF">H2201_007881</name>
</gene>
<feature type="transmembrane region" description="Helical" evidence="10">
    <location>
        <begin position="646"/>
        <end position="671"/>
    </location>
</feature>
<evidence type="ECO:0000259" key="11">
    <source>
        <dbReference type="PROSITE" id="PS50089"/>
    </source>
</evidence>
<dbReference type="InterPro" id="IPR001128">
    <property type="entry name" value="Cyt_P450"/>
</dbReference>
<keyword evidence="6" id="KW-0408">Iron</keyword>
<feature type="domain" description="RING-type" evidence="11">
    <location>
        <begin position="755"/>
        <end position="797"/>
    </location>
</feature>
<evidence type="ECO:0000256" key="9">
    <source>
        <dbReference type="SAM" id="MobiDB-lite"/>
    </source>
</evidence>
<dbReference type="EMBL" id="JAPDRL010000090">
    <property type="protein sequence ID" value="KAJ9658208.1"/>
    <property type="molecule type" value="Genomic_DNA"/>
</dbReference>
<proteinExistence type="inferred from homology"/>
<keyword evidence="7" id="KW-0503">Monooxygenase</keyword>
<dbReference type="InterPro" id="IPR036396">
    <property type="entry name" value="Cyt_P450_sf"/>
</dbReference>
<dbReference type="CDD" id="cd11041">
    <property type="entry name" value="CYP503A1-like"/>
    <property type="match status" value="1"/>
</dbReference>
<comment type="similarity">
    <text evidence="2">Belongs to the cytochrome P450 family.</text>
</comment>
<evidence type="ECO:0000256" key="4">
    <source>
        <dbReference type="ARBA" id="ARBA00022723"/>
    </source>
</evidence>
<keyword evidence="5" id="KW-0560">Oxidoreductase</keyword>
<dbReference type="SUPFAM" id="SSF57850">
    <property type="entry name" value="RING/U-box"/>
    <property type="match status" value="1"/>
</dbReference>
<evidence type="ECO:0000256" key="2">
    <source>
        <dbReference type="ARBA" id="ARBA00010617"/>
    </source>
</evidence>
<evidence type="ECO:0000256" key="10">
    <source>
        <dbReference type="SAM" id="Phobius"/>
    </source>
</evidence>
<keyword evidence="4" id="KW-0479">Metal-binding</keyword>